<protein>
    <submittedName>
        <fullName evidence="1">Uncharacterized protein</fullName>
    </submittedName>
</protein>
<keyword evidence="2" id="KW-1185">Reference proteome</keyword>
<name>A0AA39PA21_9AGAR</name>
<organism evidence="1 2">
    <name type="scientific">Armillaria luteobubalina</name>
    <dbReference type="NCBI Taxonomy" id="153913"/>
    <lineage>
        <taxon>Eukaryota</taxon>
        <taxon>Fungi</taxon>
        <taxon>Dikarya</taxon>
        <taxon>Basidiomycota</taxon>
        <taxon>Agaricomycotina</taxon>
        <taxon>Agaricomycetes</taxon>
        <taxon>Agaricomycetidae</taxon>
        <taxon>Agaricales</taxon>
        <taxon>Marasmiineae</taxon>
        <taxon>Physalacriaceae</taxon>
        <taxon>Armillaria</taxon>
    </lineage>
</organism>
<sequence length="163" mass="18542">MSSARVCRARARARGGCAGCWKAVDGEAWAALVWRMFWEMDTRPSGDRLGSLEVEEWDEMERCFGEKCGGCGRAVYERLQVLERFAPCVQAYCQYRFADILSLLVPGLKIIHSVSSACSRILLREIPPRLKWVSVKVLLKFQLPALRSQGVMHIPPFGFLLRY</sequence>
<comment type="caution">
    <text evidence="1">The sequence shown here is derived from an EMBL/GenBank/DDBJ whole genome shotgun (WGS) entry which is preliminary data.</text>
</comment>
<gene>
    <name evidence="1" type="ORF">EDD18DRAFT_1337356</name>
</gene>
<evidence type="ECO:0000313" key="2">
    <source>
        <dbReference type="Proteomes" id="UP001175228"/>
    </source>
</evidence>
<dbReference type="Proteomes" id="UP001175228">
    <property type="component" value="Unassembled WGS sequence"/>
</dbReference>
<dbReference type="EMBL" id="JAUEPU010000086">
    <property type="protein sequence ID" value="KAK0479839.1"/>
    <property type="molecule type" value="Genomic_DNA"/>
</dbReference>
<proteinExistence type="predicted"/>
<accession>A0AA39PA21</accession>
<reference evidence="1" key="1">
    <citation type="submission" date="2023-06" db="EMBL/GenBank/DDBJ databases">
        <authorList>
            <consortium name="Lawrence Berkeley National Laboratory"/>
            <person name="Ahrendt S."/>
            <person name="Sahu N."/>
            <person name="Indic B."/>
            <person name="Wong-Bajracharya J."/>
            <person name="Merenyi Z."/>
            <person name="Ke H.-M."/>
            <person name="Monk M."/>
            <person name="Kocsube S."/>
            <person name="Drula E."/>
            <person name="Lipzen A."/>
            <person name="Balint B."/>
            <person name="Henrissat B."/>
            <person name="Andreopoulos B."/>
            <person name="Martin F.M."/>
            <person name="Harder C.B."/>
            <person name="Rigling D."/>
            <person name="Ford K.L."/>
            <person name="Foster G.D."/>
            <person name="Pangilinan J."/>
            <person name="Papanicolaou A."/>
            <person name="Barry K."/>
            <person name="LaButti K."/>
            <person name="Viragh M."/>
            <person name="Koriabine M."/>
            <person name="Yan M."/>
            <person name="Riley R."/>
            <person name="Champramary S."/>
            <person name="Plett K.L."/>
            <person name="Tsai I.J."/>
            <person name="Slot J."/>
            <person name="Sipos G."/>
            <person name="Plett J."/>
            <person name="Nagy L.G."/>
            <person name="Grigoriev I.V."/>
        </authorList>
    </citation>
    <scope>NUCLEOTIDE SEQUENCE</scope>
    <source>
        <strain evidence="1">HWK02</strain>
    </source>
</reference>
<evidence type="ECO:0000313" key="1">
    <source>
        <dbReference type="EMBL" id="KAK0479839.1"/>
    </source>
</evidence>
<dbReference type="AlphaFoldDB" id="A0AA39PA21"/>